<sequence length="145" mass="15398">MAVPLRESLLDEAKGPALLADVRGLIDSEVSDKGLTVKAVYGTVKKVGPSVIDDAIIKLWPGFVESLEPFWQQYQAAPTGTFGDYLVANSDAASDALLGVTDARIEETTKSAIKKGYSSLRPSAKKNVTAALPRLGDLIQKHATA</sequence>
<reference evidence="1" key="2">
    <citation type="submission" date="2020-09" db="EMBL/GenBank/DDBJ databases">
        <authorList>
            <person name="Sun Q."/>
            <person name="Sedlacek I."/>
        </authorList>
    </citation>
    <scope>NUCLEOTIDE SEQUENCE</scope>
    <source>
        <strain evidence="1">CCM 7905</strain>
    </source>
</reference>
<dbReference type="InterPro" id="IPR054211">
    <property type="entry name" value="DUF6918"/>
</dbReference>
<gene>
    <name evidence="1" type="ORF">GCM10007304_07720</name>
</gene>
<evidence type="ECO:0000313" key="1">
    <source>
        <dbReference type="EMBL" id="GGF96215.1"/>
    </source>
</evidence>
<dbReference type="AlphaFoldDB" id="A0A917FNR9"/>
<dbReference type="RefSeq" id="WP_188543342.1">
    <property type="nucleotide sequence ID" value="NZ_BMCU01000001.1"/>
</dbReference>
<protein>
    <submittedName>
        <fullName evidence="1">Uncharacterized protein</fullName>
    </submittedName>
</protein>
<dbReference type="Pfam" id="PF21893">
    <property type="entry name" value="DUF6918"/>
    <property type="match status" value="1"/>
</dbReference>
<evidence type="ECO:0000313" key="2">
    <source>
        <dbReference type="Proteomes" id="UP000654257"/>
    </source>
</evidence>
<dbReference type="Proteomes" id="UP000654257">
    <property type="component" value="Unassembled WGS sequence"/>
</dbReference>
<comment type="caution">
    <text evidence="1">The sequence shown here is derived from an EMBL/GenBank/DDBJ whole genome shotgun (WGS) entry which is preliminary data.</text>
</comment>
<dbReference type="EMBL" id="BMCU01000001">
    <property type="protein sequence ID" value="GGF96215.1"/>
    <property type="molecule type" value="Genomic_DNA"/>
</dbReference>
<proteinExistence type="predicted"/>
<reference evidence="1" key="1">
    <citation type="journal article" date="2014" name="Int. J. Syst. Evol. Microbiol.">
        <title>Complete genome sequence of Corynebacterium casei LMG S-19264T (=DSM 44701T), isolated from a smear-ripened cheese.</title>
        <authorList>
            <consortium name="US DOE Joint Genome Institute (JGI-PGF)"/>
            <person name="Walter F."/>
            <person name="Albersmeier A."/>
            <person name="Kalinowski J."/>
            <person name="Ruckert C."/>
        </authorList>
    </citation>
    <scope>NUCLEOTIDE SEQUENCE</scope>
    <source>
        <strain evidence="1">CCM 7905</strain>
    </source>
</reference>
<keyword evidence="2" id="KW-1185">Reference proteome</keyword>
<name>A0A917FNR9_9NOCA</name>
<accession>A0A917FNR9</accession>
<organism evidence="1 2">
    <name type="scientific">Rhodococcoides trifolii</name>
    <dbReference type="NCBI Taxonomy" id="908250"/>
    <lineage>
        <taxon>Bacteria</taxon>
        <taxon>Bacillati</taxon>
        <taxon>Actinomycetota</taxon>
        <taxon>Actinomycetes</taxon>
        <taxon>Mycobacteriales</taxon>
        <taxon>Nocardiaceae</taxon>
        <taxon>Rhodococcoides</taxon>
    </lineage>
</organism>